<accession>A0A9X3HEH7</accession>
<evidence type="ECO:0000256" key="2">
    <source>
        <dbReference type="SAM" id="Phobius"/>
    </source>
</evidence>
<dbReference type="GO" id="GO:0022857">
    <property type="term" value="F:transmembrane transporter activity"/>
    <property type="evidence" value="ECO:0007669"/>
    <property type="project" value="InterPro"/>
</dbReference>
<keyword evidence="2" id="KW-0812">Transmembrane</keyword>
<dbReference type="Pfam" id="PF07690">
    <property type="entry name" value="MFS_1"/>
    <property type="match status" value="1"/>
</dbReference>
<keyword evidence="2" id="KW-0472">Membrane</keyword>
<feature type="transmembrane region" description="Helical" evidence="2">
    <location>
        <begin position="289"/>
        <end position="307"/>
    </location>
</feature>
<sequence>MKNFRNKLLCLKGYYFFSALVFYAPVALFIRTSRGVSISEFFILQAILSFCIFIFEIPFGMITDKIGYKNSIIISHFSMLLARIILLFSFCFGFFVLESILEAVSMAFESGTMSGYEYEIIGEENFVEKTSVLGNYSTIGFIISTISFYFINNYFGQNFLIIFTIISTFISFLFTLFFEKENNVEKYDNKFSFKSILNTNLIVFMIFNGIISITFILINFFYVIILQNIKLSENYMTFIILLYSAVGLLSPKIIKIFGETKLKRNLFIFLSASSILFISLISIKNIFVIIPMCCLPMLIGVIEAYFLKVENQYVDKLNEKNRATILSTFSMGANFVDVGFLLVSSKLSETSLDYSFIFISILLLIFSLFFITTKFIKES</sequence>
<dbReference type="InterPro" id="IPR011701">
    <property type="entry name" value="MFS"/>
</dbReference>
<name>A0A9X3HEH7_9FIRM</name>
<comment type="subcellular location">
    <subcellularLocation>
        <location evidence="1">Cell membrane</location>
        <topology evidence="1">Multi-pass membrane protein</topology>
    </subcellularLocation>
</comment>
<feature type="transmembrane region" description="Helical" evidence="2">
    <location>
        <begin position="266"/>
        <end position="283"/>
    </location>
</feature>
<protein>
    <submittedName>
        <fullName evidence="3">MFS transporter</fullName>
    </submittedName>
</protein>
<feature type="transmembrane region" description="Helical" evidence="2">
    <location>
        <begin position="73"/>
        <end position="97"/>
    </location>
</feature>
<evidence type="ECO:0000256" key="1">
    <source>
        <dbReference type="ARBA" id="ARBA00004651"/>
    </source>
</evidence>
<comment type="caution">
    <text evidence="3">The sequence shown here is derived from an EMBL/GenBank/DDBJ whole genome shotgun (WGS) entry which is preliminary data.</text>
</comment>
<proteinExistence type="predicted"/>
<dbReference type="InterPro" id="IPR053160">
    <property type="entry name" value="MFS_DHA3_Transporter"/>
</dbReference>
<feature type="transmembrane region" description="Helical" evidence="2">
    <location>
        <begin position="42"/>
        <end position="61"/>
    </location>
</feature>
<dbReference type="Gene3D" id="1.20.1250.20">
    <property type="entry name" value="MFS general substrate transporter like domains"/>
    <property type="match status" value="2"/>
</dbReference>
<organism evidence="3 4">
    <name type="scientific">Parvimonas micra</name>
    <dbReference type="NCBI Taxonomy" id="33033"/>
    <lineage>
        <taxon>Bacteria</taxon>
        <taxon>Bacillati</taxon>
        <taxon>Bacillota</taxon>
        <taxon>Tissierellia</taxon>
        <taxon>Tissierellales</taxon>
        <taxon>Peptoniphilaceae</taxon>
        <taxon>Parvimonas</taxon>
    </lineage>
</organism>
<dbReference type="GO" id="GO:0005886">
    <property type="term" value="C:plasma membrane"/>
    <property type="evidence" value="ECO:0007669"/>
    <property type="project" value="UniProtKB-SubCell"/>
</dbReference>
<gene>
    <name evidence="3" type="ORF">NND69_02380</name>
</gene>
<feature type="transmembrane region" description="Helical" evidence="2">
    <location>
        <begin position="12"/>
        <end position="30"/>
    </location>
</feature>
<dbReference type="PANTHER" id="PTHR23530">
    <property type="entry name" value="TRANSPORT PROTEIN-RELATED"/>
    <property type="match status" value="1"/>
</dbReference>
<dbReference type="AlphaFoldDB" id="A0A9X3HEH7"/>
<reference evidence="3" key="1">
    <citation type="submission" date="2022-07" db="EMBL/GenBank/DDBJ databases">
        <title>Parvimonas micra travels from the subgingival sulcus of the human oral cavity to the colorectal adenocarcinoma.</title>
        <authorList>
            <person name="Conde-Perez K."/>
            <person name="Buetas E."/>
            <person name="Aja-Macaya P."/>
            <person name="Martin-De Arribas E."/>
            <person name="Iglesias-Corras I."/>
            <person name="Trigo-Tasende N."/>
            <person name="Nasser-Ali M."/>
            <person name="Estevez L.S."/>
            <person name="Rumbo-Feal S."/>
            <person name="Otero-Alen B."/>
            <person name="Noguera J.F."/>
            <person name="Concha A."/>
            <person name="Pardinas-Lopez S."/>
            <person name="Carda-Dieguez M."/>
            <person name="Gomez-Randulfe I."/>
            <person name="Martinez-Lago N."/>
            <person name="Ladra S."/>
            <person name="Aparicio L.A."/>
            <person name="Bou G."/>
            <person name="Mira A."/>
            <person name="Vallejo J.A."/>
            <person name="Poza M."/>
        </authorList>
    </citation>
    <scope>NUCLEOTIDE SEQUENCE</scope>
    <source>
        <strain evidence="3">PM79KC-AC-4</strain>
    </source>
</reference>
<keyword evidence="2" id="KW-1133">Transmembrane helix</keyword>
<feature type="transmembrane region" description="Helical" evidence="2">
    <location>
        <begin position="157"/>
        <end position="178"/>
    </location>
</feature>
<dbReference type="PANTHER" id="PTHR23530:SF1">
    <property type="entry name" value="PERMEASE, MAJOR FACILITATOR SUPERFAMILY-RELATED"/>
    <property type="match status" value="1"/>
</dbReference>
<feature type="transmembrane region" description="Helical" evidence="2">
    <location>
        <begin position="355"/>
        <end position="376"/>
    </location>
</feature>
<evidence type="ECO:0000313" key="4">
    <source>
        <dbReference type="Proteomes" id="UP001141458"/>
    </source>
</evidence>
<dbReference type="RefSeq" id="WP_269720558.1">
    <property type="nucleotide sequence ID" value="NZ_CP101408.1"/>
</dbReference>
<dbReference type="InterPro" id="IPR036259">
    <property type="entry name" value="MFS_trans_sf"/>
</dbReference>
<feature type="transmembrane region" description="Helical" evidence="2">
    <location>
        <begin position="199"/>
        <end position="223"/>
    </location>
</feature>
<dbReference type="Proteomes" id="UP001141458">
    <property type="component" value="Unassembled WGS sequence"/>
</dbReference>
<feature type="transmembrane region" description="Helical" evidence="2">
    <location>
        <begin position="323"/>
        <end position="343"/>
    </location>
</feature>
<evidence type="ECO:0000313" key="3">
    <source>
        <dbReference type="EMBL" id="MCZ7407218.1"/>
    </source>
</evidence>
<dbReference type="EMBL" id="JANDZV010000001">
    <property type="protein sequence ID" value="MCZ7407218.1"/>
    <property type="molecule type" value="Genomic_DNA"/>
</dbReference>
<dbReference type="SUPFAM" id="SSF103473">
    <property type="entry name" value="MFS general substrate transporter"/>
    <property type="match status" value="1"/>
</dbReference>
<feature type="transmembrane region" description="Helical" evidence="2">
    <location>
        <begin position="235"/>
        <end position="254"/>
    </location>
</feature>